<evidence type="ECO:0000259" key="4">
    <source>
        <dbReference type="Pfam" id="PF03328"/>
    </source>
</evidence>
<dbReference type="GO" id="GO:0046872">
    <property type="term" value="F:metal ion binding"/>
    <property type="evidence" value="ECO:0007669"/>
    <property type="project" value="UniProtKB-KW"/>
</dbReference>
<reference evidence="5 6" key="1">
    <citation type="submission" date="2022-10" db="EMBL/GenBank/DDBJ databases">
        <title>The complete genomes of actinobacterial strains from the NBC collection.</title>
        <authorList>
            <person name="Joergensen T.S."/>
            <person name="Alvarez Arevalo M."/>
            <person name="Sterndorff E.B."/>
            <person name="Faurdal D."/>
            <person name="Vuksanovic O."/>
            <person name="Mourched A.-S."/>
            <person name="Charusanti P."/>
            <person name="Shaw S."/>
            <person name="Blin K."/>
            <person name="Weber T."/>
        </authorList>
    </citation>
    <scope>NUCLEOTIDE SEQUENCE [LARGE SCALE GENOMIC DNA]</scope>
    <source>
        <strain evidence="5 6">NBC_00319</strain>
    </source>
</reference>
<dbReference type="GO" id="GO:0016832">
    <property type="term" value="F:aldehyde-lyase activity"/>
    <property type="evidence" value="ECO:0007669"/>
    <property type="project" value="TreeGrafter"/>
</dbReference>
<feature type="domain" description="HpcH/HpaI aldolase/citrate lyase" evidence="4">
    <location>
        <begin position="18"/>
        <end position="239"/>
    </location>
</feature>
<protein>
    <submittedName>
        <fullName evidence="5">Aldolase/citrate lyase family protein</fullName>
    </submittedName>
</protein>
<keyword evidence="2" id="KW-0479">Metal-binding</keyword>
<comment type="similarity">
    <text evidence="1">Belongs to the HpcH/HpaI aldolase family.</text>
</comment>
<dbReference type="InterPro" id="IPR050251">
    <property type="entry name" value="HpcH-HpaI_aldolase"/>
</dbReference>
<dbReference type="SUPFAM" id="SSF51621">
    <property type="entry name" value="Phosphoenolpyruvate/pyruvate domain"/>
    <property type="match status" value="1"/>
</dbReference>
<dbReference type="KEGG" id="whr:OG579_18380"/>
<sequence>MDAITFARTIRERRESVGYWVTLDAPPATERIARVGYDFVCLDEQHGMMGYAGILNGMMAIDAGRTAVGLVRVGENSERLIERALDAGAVGVIVPMVNTAADAVHAVAATRYAPLGVRSYGPARSALRIGPRPAEANEATVVIAMIETLEALENIESICAVDGLDGVYVGPSDLSIALGGAYPYDPSIGEVYEQALATVADTARRHGVAAGIHAPDGATAALRIDRGYTFVCIANDLAHLEVAAATHLHAARVGVPNAETVSR</sequence>
<dbReference type="InterPro" id="IPR015813">
    <property type="entry name" value="Pyrv/PenolPyrv_kinase-like_dom"/>
</dbReference>
<dbReference type="GO" id="GO:0005737">
    <property type="term" value="C:cytoplasm"/>
    <property type="evidence" value="ECO:0007669"/>
    <property type="project" value="TreeGrafter"/>
</dbReference>
<dbReference type="InterPro" id="IPR005000">
    <property type="entry name" value="Aldolase/citrate-lyase_domain"/>
</dbReference>
<evidence type="ECO:0000256" key="1">
    <source>
        <dbReference type="ARBA" id="ARBA00005568"/>
    </source>
</evidence>
<evidence type="ECO:0000256" key="2">
    <source>
        <dbReference type="ARBA" id="ARBA00022723"/>
    </source>
</evidence>
<keyword evidence="6" id="KW-1185">Reference proteome</keyword>
<name>A0AAU4K0Q7_9NOCA</name>
<dbReference type="Pfam" id="PF03328">
    <property type="entry name" value="HpcH_HpaI"/>
    <property type="match status" value="1"/>
</dbReference>
<dbReference type="InterPro" id="IPR040442">
    <property type="entry name" value="Pyrv_kinase-like_dom_sf"/>
</dbReference>
<dbReference type="PANTHER" id="PTHR30502:SF0">
    <property type="entry name" value="PHOSPHOENOLPYRUVATE CARBOXYLASE FAMILY PROTEIN"/>
    <property type="match status" value="1"/>
</dbReference>
<dbReference type="Proteomes" id="UP001432128">
    <property type="component" value="Chromosome"/>
</dbReference>
<dbReference type="RefSeq" id="WP_328857117.1">
    <property type="nucleotide sequence ID" value="NZ_CP108021.1"/>
</dbReference>
<keyword evidence="3 5" id="KW-0456">Lyase</keyword>
<gene>
    <name evidence="5" type="ORF">OG579_18380</name>
</gene>
<evidence type="ECO:0000256" key="3">
    <source>
        <dbReference type="ARBA" id="ARBA00023239"/>
    </source>
</evidence>
<organism evidence="5 6">
    <name type="scientific">Williamsia herbipolensis</name>
    <dbReference type="NCBI Taxonomy" id="1603258"/>
    <lineage>
        <taxon>Bacteria</taxon>
        <taxon>Bacillati</taxon>
        <taxon>Actinomycetota</taxon>
        <taxon>Actinomycetes</taxon>
        <taxon>Mycobacteriales</taxon>
        <taxon>Nocardiaceae</taxon>
        <taxon>Williamsia</taxon>
    </lineage>
</organism>
<evidence type="ECO:0000313" key="6">
    <source>
        <dbReference type="Proteomes" id="UP001432128"/>
    </source>
</evidence>
<dbReference type="Gene3D" id="3.20.20.60">
    <property type="entry name" value="Phosphoenolpyruvate-binding domains"/>
    <property type="match status" value="1"/>
</dbReference>
<proteinExistence type="inferred from homology"/>
<dbReference type="EMBL" id="CP108021">
    <property type="protein sequence ID" value="WUM19643.1"/>
    <property type="molecule type" value="Genomic_DNA"/>
</dbReference>
<accession>A0AAU4K0Q7</accession>
<evidence type="ECO:0000313" key="5">
    <source>
        <dbReference type="EMBL" id="WUM19643.1"/>
    </source>
</evidence>
<dbReference type="PANTHER" id="PTHR30502">
    <property type="entry name" value="2-KETO-3-DEOXY-L-RHAMNONATE ALDOLASE"/>
    <property type="match status" value="1"/>
</dbReference>
<dbReference type="AlphaFoldDB" id="A0AAU4K0Q7"/>